<organism evidence="1 2">
    <name type="scientific">Candidatus Kaiserbacteria bacterium GW2011_GWA2_58_9</name>
    <dbReference type="NCBI Taxonomy" id="1618672"/>
    <lineage>
        <taxon>Bacteria</taxon>
        <taxon>Candidatus Kaiseribacteriota</taxon>
    </lineage>
</organism>
<dbReference type="EMBL" id="LCSD01000012">
    <property type="protein sequence ID" value="KKW47454.1"/>
    <property type="molecule type" value="Genomic_DNA"/>
</dbReference>
<protein>
    <submittedName>
        <fullName evidence="1">Uncharacterized protein</fullName>
    </submittedName>
</protein>
<dbReference type="AlphaFoldDB" id="A0A0G2BNE3"/>
<gene>
    <name evidence="1" type="ORF">UY98_C0012G0016</name>
</gene>
<comment type="caution">
    <text evidence="1">The sequence shown here is derived from an EMBL/GenBank/DDBJ whole genome shotgun (WGS) entry which is preliminary data.</text>
</comment>
<proteinExistence type="predicted"/>
<sequence length="40" mass="4375">MLKLLLALFVFFFLVELATAILTLLSRPDIGGSREQPIAG</sequence>
<evidence type="ECO:0000313" key="2">
    <source>
        <dbReference type="Proteomes" id="UP000034789"/>
    </source>
</evidence>
<evidence type="ECO:0000313" key="1">
    <source>
        <dbReference type="EMBL" id="KKW47454.1"/>
    </source>
</evidence>
<reference evidence="1 2" key="1">
    <citation type="journal article" date="2015" name="Nature">
        <title>rRNA introns, odd ribosomes, and small enigmatic genomes across a large radiation of phyla.</title>
        <authorList>
            <person name="Brown C.T."/>
            <person name="Hug L.A."/>
            <person name="Thomas B.C."/>
            <person name="Sharon I."/>
            <person name="Castelle C.J."/>
            <person name="Singh A."/>
            <person name="Wilkins M.J."/>
            <person name="Williams K.H."/>
            <person name="Banfield J.F."/>
        </authorList>
    </citation>
    <scope>NUCLEOTIDE SEQUENCE [LARGE SCALE GENOMIC DNA]</scope>
</reference>
<name>A0A0G2BNE3_9BACT</name>
<accession>A0A0G2BNE3</accession>
<dbReference type="Proteomes" id="UP000034789">
    <property type="component" value="Unassembled WGS sequence"/>
</dbReference>